<dbReference type="EMBL" id="JAHRHJ020000001">
    <property type="protein sequence ID" value="KAH9329207.1"/>
    <property type="molecule type" value="Genomic_DNA"/>
</dbReference>
<protein>
    <submittedName>
        <fullName evidence="2">Uncharacterized protein</fullName>
    </submittedName>
</protein>
<feature type="transmembrane region" description="Helical" evidence="1">
    <location>
        <begin position="175"/>
        <end position="194"/>
    </location>
</feature>
<name>A0AA38GX27_TAXCH</name>
<organism evidence="2 3">
    <name type="scientific">Taxus chinensis</name>
    <name type="common">Chinese yew</name>
    <name type="synonym">Taxus wallichiana var. chinensis</name>
    <dbReference type="NCBI Taxonomy" id="29808"/>
    <lineage>
        <taxon>Eukaryota</taxon>
        <taxon>Viridiplantae</taxon>
        <taxon>Streptophyta</taxon>
        <taxon>Embryophyta</taxon>
        <taxon>Tracheophyta</taxon>
        <taxon>Spermatophyta</taxon>
        <taxon>Pinopsida</taxon>
        <taxon>Pinidae</taxon>
        <taxon>Conifers II</taxon>
        <taxon>Cupressales</taxon>
        <taxon>Taxaceae</taxon>
        <taxon>Taxus</taxon>
    </lineage>
</organism>
<proteinExistence type="predicted"/>
<keyword evidence="1" id="KW-1133">Transmembrane helix</keyword>
<keyword evidence="1" id="KW-0472">Membrane</keyword>
<comment type="caution">
    <text evidence="2">The sequence shown here is derived from an EMBL/GenBank/DDBJ whole genome shotgun (WGS) entry which is preliminary data.</text>
</comment>
<dbReference type="Proteomes" id="UP000824469">
    <property type="component" value="Unassembled WGS sequence"/>
</dbReference>
<dbReference type="AlphaFoldDB" id="A0AA38GX27"/>
<accession>A0AA38GX27</accession>
<feature type="non-terminal residue" evidence="2">
    <location>
        <position position="297"/>
    </location>
</feature>
<keyword evidence="1" id="KW-0812">Transmembrane</keyword>
<keyword evidence="3" id="KW-1185">Reference proteome</keyword>
<evidence type="ECO:0000256" key="1">
    <source>
        <dbReference type="SAM" id="Phobius"/>
    </source>
</evidence>
<evidence type="ECO:0000313" key="2">
    <source>
        <dbReference type="EMBL" id="KAH9329207.1"/>
    </source>
</evidence>
<sequence length="297" mass="33070">MGWSEWVYMHHFIFDIFFYQTLEKYLHLCTFCFNMPVANKRHGYPCEAVTSFHQTRTTGVQSDQLTFTSILLACAENGAAASKTVSVYMQRKQWLPRGSHLALSHHEDITRPRINANSVPTSIAKKRIRCPIPSLNTHPLLGGPGFPFTAPSKFSLMYTLGGKCQKTVQLVCKIFIMYTCLVYAILVFVFAVTIPGGEALDLWSARCSIVDIGMSREQGGGRLDRKFVFLKGHIYPGWQSHTRVMPLMAMTVNKDAITKSDAIDVCGPIDTLTFGDAPRVAAAGLLEVLEIVSHCSL</sequence>
<evidence type="ECO:0000313" key="3">
    <source>
        <dbReference type="Proteomes" id="UP000824469"/>
    </source>
</evidence>
<gene>
    <name evidence="2" type="ORF">KI387_001315</name>
</gene>
<reference evidence="2 3" key="1">
    <citation type="journal article" date="2021" name="Nat. Plants">
        <title>The Taxus genome provides insights into paclitaxel biosynthesis.</title>
        <authorList>
            <person name="Xiong X."/>
            <person name="Gou J."/>
            <person name="Liao Q."/>
            <person name="Li Y."/>
            <person name="Zhou Q."/>
            <person name="Bi G."/>
            <person name="Li C."/>
            <person name="Du R."/>
            <person name="Wang X."/>
            <person name="Sun T."/>
            <person name="Guo L."/>
            <person name="Liang H."/>
            <person name="Lu P."/>
            <person name="Wu Y."/>
            <person name="Zhang Z."/>
            <person name="Ro D.K."/>
            <person name="Shang Y."/>
            <person name="Huang S."/>
            <person name="Yan J."/>
        </authorList>
    </citation>
    <scope>NUCLEOTIDE SEQUENCE [LARGE SCALE GENOMIC DNA]</scope>
    <source>
        <strain evidence="2">Ta-2019</strain>
    </source>
</reference>